<comment type="caution">
    <text evidence="8">The sequence shown here is derived from an EMBL/GenBank/DDBJ whole genome shotgun (WGS) entry which is preliminary data.</text>
</comment>
<dbReference type="STRING" id="34508.A0A4U5PHM7"/>
<dbReference type="InterPro" id="IPR010987">
    <property type="entry name" value="Glutathione-S-Trfase_C-like"/>
</dbReference>
<evidence type="ECO:0000256" key="4">
    <source>
        <dbReference type="ARBA" id="ARBA00022679"/>
    </source>
</evidence>
<dbReference type="Gene3D" id="1.20.1050.10">
    <property type="match status" value="1"/>
</dbReference>
<dbReference type="SFLD" id="SFLDG00363">
    <property type="entry name" value="AMPS_(cytGST):_Alpha-__Mu-__Pi"/>
    <property type="match status" value="1"/>
</dbReference>
<dbReference type="GO" id="GO:0004364">
    <property type="term" value="F:glutathione transferase activity"/>
    <property type="evidence" value="ECO:0007669"/>
    <property type="project" value="UniProtKB-EC"/>
</dbReference>
<evidence type="ECO:0000256" key="2">
    <source>
        <dbReference type="ARBA" id="ARBA00011738"/>
    </source>
</evidence>
<dbReference type="SFLD" id="SFLDG01205">
    <property type="entry name" value="AMPS.1"/>
    <property type="match status" value="1"/>
</dbReference>
<comment type="similarity">
    <text evidence="1">Belongs to the GST superfamily. Pi family.</text>
</comment>
<comment type="subunit">
    <text evidence="2">Homodimer.</text>
</comment>
<dbReference type="Gene3D" id="3.40.30.10">
    <property type="entry name" value="Glutaredoxin"/>
    <property type="match status" value="1"/>
</dbReference>
<evidence type="ECO:0000256" key="3">
    <source>
        <dbReference type="ARBA" id="ARBA00012452"/>
    </source>
</evidence>
<reference evidence="8 9" key="1">
    <citation type="journal article" date="2015" name="Genome Biol.">
        <title>Comparative genomics of Steinernema reveals deeply conserved gene regulatory networks.</title>
        <authorList>
            <person name="Dillman A.R."/>
            <person name="Macchietto M."/>
            <person name="Porter C.F."/>
            <person name="Rogers A."/>
            <person name="Williams B."/>
            <person name="Antoshechkin I."/>
            <person name="Lee M.M."/>
            <person name="Goodwin Z."/>
            <person name="Lu X."/>
            <person name="Lewis E.E."/>
            <person name="Goodrich-Blair H."/>
            <person name="Stock S.P."/>
            <person name="Adams B.J."/>
            <person name="Sternberg P.W."/>
            <person name="Mortazavi A."/>
        </authorList>
    </citation>
    <scope>NUCLEOTIDE SEQUENCE [LARGE SCALE GENOMIC DNA]</scope>
    <source>
        <strain evidence="8 9">ALL</strain>
    </source>
</reference>
<reference evidence="8 9" key="2">
    <citation type="journal article" date="2019" name="G3 (Bethesda)">
        <title>Hybrid Assembly of the Genome of the Entomopathogenic Nematode Steinernema carpocapsae Identifies the X-Chromosome.</title>
        <authorList>
            <person name="Serra L."/>
            <person name="Macchietto M."/>
            <person name="Macias-Munoz A."/>
            <person name="McGill C.J."/>
            <person name="Rodriguez I.M."/>
            <person name="Rodriguez B."/>
            <person name="Murad R."/>
            <person name="Mortazavi A."/>
        </authorList>
    </citation>
    <scope>NUCLEOTIDE SEQUENCE [LARGE SCALE GENOMIC DNA]</scope>
    <source>
        <strain evidence="8 9">ALL</strain>
    </source>
</reference>
<accession>A0A4U5PHM7</accession>
<dbReference type="InterPro" id="IPR036282">
    <property type="entry name" value="Glutathione-S-Trfase_C_sf"/>
</dbReference>
<dbReference type="Proteomes" id="UP000298663">
    <property type="component" value="Unassembled WGS sequence"/>
</dbReference>
<dbReference type="InterPro" id="IPR036249">
    <property type="entry name" value="Thioredoxin-like_sf"/>
</dbReference>
<keyword evidence="9" id="KW-1185">Reference proteome</keyword>
<feature type="domain" description="GST N-terminal" evidence="6">
    <location>
        <begin position="3"/>
        <end position="83"/>
    </location>
</feature>
<dbReference type="PANTHER" id="PTHR11571:SF120">
    <property type="entry name" value="GST N-TERMINAL DOMAIN-CONTAINING PROTEIN-RELATED"/>
    <property type="match status" value="1"/>
</dbReference>
<dbReference type="Pfam" id="PF14497">
    <property type="entry name" value="GST_C_3"/>
    <property type="match status" value="1"/>
</dbReference>
<dbReference type="InterPro" id="IPR040079">
    <property type="entry name" value="Glutathione_S-Trfase"/>
</dbReference>
<dbReference type="EMBL" id="AZBU02000002">
    <property type="protein sequence ID" value="TKR96139.1"/>
    <property type="molecule type" value="Genomic_DNA"/>
</dbReference>
<dbReference type="EC" id="2.5.1.18" evidence="3"/>
<evidence type="ECO:0000259" key="6">
    <source>
        <dbReference type="PROSITE" id="PS50404"/>
    </source>
</evidence>
<dbReference type="GO" id="GO:0006749">
    <property type="term" value="P:glutathione metabolic process"/>
    <property type="evidence" value="ECO:0007669"/>
    <property type="project" value="TreeGrafter"/>
</dbReference>
<organism evidence="8 9">
    <name type="scientific">Steinernema carpocapsae</name>
    <name type="common">Entomopathogenic nematode</name>
    <dbReference type="NCBI Taxonomy" id="34508"/>
    <lineage>
        <taxon>Eukaryota</taxon>
        <taxon>Metazoa</taxon>
        <taxon>Ecdysozoa</taxon>
        <taxon>Nematoda</taxon>
        <taxon>Chromadorea</taxon>
        <taxon>Rhabditida</taxon>
        <taxon>Tylenchina</taxon>
        <taxon>Panagrolaimomorpha</taxon>
        <taxon>Strongyloidoidea</taxon>
        <taxon>Steinernematidae</taxon>
        <taxon>Steinernema</taxon>
    </lineage>
</organism>
<dbReference type="SFLD" id="SFLDS00019">
    <property type="entry name" value="Glutathione_Transferase_(cytos"/>
    <property type="match status" value="1"/>
</dbReference>
<dbReference type="PROSITE" id="PS50404">
    <property type="entry name" value="GST_NTER"/>
    <property type="match status" value="1"/>
</dbReference>
<dbReference type="SUPFAM" id="SSF47616">
    <property type="entry name" value="GST C-terminal domain-like"/>
    <property type="match status" value="1"/>
</dbReference>
<sequence>MSPKFELIYFNVRGYGEAIRLLFADQGKELAETRYPVDNWDEWSKAKDSFPFGQVPCLVEDGKRIVQFGTIMRHLSRAFSLNGDSEDDETYADMFFEGLRDAHKKWAEFIYGDFDDPETRATFFGTTLPTAVGQLQKLFATREKGQQFVLGKKISYVDYYLFEVMDVFLNLDPTTLDNFPLFKVFHERFGERPNLKRYLEKRAASGIKISGNGRQ</sequence>
<keyword evidence="4" id="KW-0808">Transferase</keyword>
<evidence type="ECO:0000313" key="9">
    <source>
        <dbReference type="Proteomes" id="UP000298663"/>
    </source>
</evidence>
<dbReference type="PANTHER" id="PTHR11571">
    <property type="entry name" value="GLUTATHIONE S-TRANSFERASE"/>
    <property type="match status" value="1"/>
</dbReference>
<gene>
    <name evidence="8" type="ORF">L596_010202</name>
</gene>
<dbReference type="SUPFAM" id="SSF52833">
    <property type="entry name" value="Thioredoxin-like"/>
    <property type="match status" value="1"/>
</dbReference>
<evidence type="ECO:0000256" key="1">
    <source>
        <dbReference type="ARBA" id="ARBA00007297"/>
    </source>
</evidence>
<dbReference type="PROSITE" id="PS50405">
    <property type="entry name" value="GST_CTER"/>
    <property type="match status" value="1"/>
</dbReference>
<dbReference type="InterPro" id="IPR004045">
    <property type="entry name" value="Glutathione_S-Trfase_N"/>
</dbReference>
<dbReference type="AlphaFoldDB" id="A0A4U5PHM7"/>
<name>A0A4U5PHM7_STECR</name>
<evidence type="ECO:0000259" key="7">
    <source>
        <dbReference type="PROSITE" id="PS50405"/>
    </source>
</evidence>
<dbReference type="OrthoDB" id="414243at2759"/>
<evidence type="ECO:0000313" key="8">
    <source>
        <dbReference type="EMBL" id="TKR96139.1"/>
    </source>
</evidence>
<protein>
    <recommendedName>
        <fullName evidence="3">glutathione transferase</fullName>
        <ecNumber evidence="3">2.5.1.18</ecNumber>
    </recommendedName>
    <alternativeName>
        <fullName evidence="5">GST class-pi</fullName>
    </alternativeName>
</protein>
<dbReference type="FunFam" id="1.20.1050.10:FF:000020">
    <property type="entry name" value="Glutathione S-transferase P 1"/>
    <property type="match status" value="1"/>
</dbReference>
<proteinExistence type="inferred from homology"/>
<dbReference type="GO" id="GO:0005829">
    <property type="term" value="C:cytosol"/>
    <property type="evidence" value="ECO:0007669"/>
    <property type="project" value="TreeGrafter"/>
</dbReference>
<dbReference type="Pfam" id="PF02798">
    <property type="entry name" value="GST_N"/>
    <property type="match status" value="1"/>
</dbReference>
<feature type="domain" description="GST C-terminal" evidence="7">
    <location>
        <begin position="85"/>
        <end position="207"/>
    </location>
</feature>
<evidence type="ECO:0000256" key="5">
    <source>
        <dbReference type="ARBA" id="ARBA00032759"/>
    </source>
</evidence>
<dbReference type="CDD" id="cd03039">
    <property type="entry name" value="GST_N_Sigma_like"/>
    <property type="match status" value="1"/>
</dbReference>
<dbReference type="InterPro" id="IPR004046">
    <property type="entry name" value="GST_C"/>
</dbReference>
<dbReference type="InterPro" id="IPR050213">
    <property type="entry name" value="GST_superfamily"/>
</dbReference>